<evidence type="ECO:0000313" key="2">
    <source>
        <dbReference type="EMBL" id="TXC68651.1"/>
    </source>
</evidence>
<dbReference type="EMBL" id="VOPY01000002">
    <property type="protein sequence ID" value="TXC68651.1"/>
    <property type="molecule type" value="Genomic_DNA"/>
</dbReference>
<comment type="caution">
    <text evidence="2">The sequence shown here is derived from an EMBL/GenBank/DDBJ whole genome shotgun (WGS) entry which is preliminary data.</text>
</comment>
<protein>
    <submittedName>
        <fullName evidence="2">DUF2497 domain-containing protein</fullName>
    </submittedName>
</protein>
<organism evidence="2 3">
    <name type="scientific">Flavisphingopyxis soli</name>
    <dbReference type="NCBI Taxonomy" id="2601267"/>
    <lineage>
        <taxon>Bacteria</taxon>
        <taxon>Pseudomonadati</taxon>
        <taxon>Pseudomonadota</taxon>
        <taxon>Alphaproteobacteria</taxon>
        <taxon>Sphingomonadales</taxon>
        <taxon>Sphingopyxidaceae</taxon>
        <taxon>Flavisphingopyxis</taxon>
    </lineage>
</organism>
<proteinExistence type="predicted"/>
<evidence type="ECO:0000313" key="3">
    <source>
        <dbReference type="Proteomes" id="UP000321129"/>
    </source>
</evidence>
<gene>
    <name evidence="2" type="ORF">FSZ31_06585</name>
</gene>
<dbReference type="InterPro" id="IPR019632">
    <property type="entry name" value="DUF2497"/>
</dbReference>
<reference evidence="2 3" key="1">
    <citation type="submission" date="2019-08" db="EMBL/GenBank/DDBJ databases">
        <title>Sphingorhabdus soil sp. nov., isolated from arctic soil.</title>
        <authorList>
            <person name="Liu Y."/>
        </authorList>
    </citation>
    <scope>NUCLEOTIDE SEQUENCE [LARGE SCALE GENOMIC DNA]</scope>
    <source>
        <strain evidence="2 3">D-2Q-5-6</strain>
    </source>
</reference>
<dbReference type="Pfam" id="PF10691">
    <property type="entry name" value="DUF2497"/>
    <property type="match status" value="1"/>
</dbReference>
<feature type="region of interest" description="Disordered" evidence="1">
    <location>
        <begin position="24"/>
        <end position="85"/>
    </location>
</feature>
<accession>A0A5C6U919</accession>
<keyword evidence="3" id="KW-1185">Reference proteome</keyword>
<evidence type="ECO:0000256" key="1">
    <source>
        <dbReference type="SAM" id="MobiDB-lite"/>
    </source>
</evidence>
<feature type="compositionally biased region" description="Basic and acidic residues" evidence="1">
    <location>
        <begin position="53"/>
        <end position="63"/>
    </location>
</feature>
<name>A0A5C6U919_9SPHN</name>
<sequence>MGDMSKEPSMEDILSSIRRVIEREDATRIIDDSPASSADDDSDEPLELTQASEFHEPDQRRAPQAETTSQHAADPVEDDATILSSDALAASRQTLASLLHIGSDTPAAPATAPTTIDDLVRESLKPMLKGWLDEHLPGLVERIVTREVERLTKRDD</sequence>
<dbReference type="AlphaFoldDB" id="A0A5C6U919"/>
<dbReference type="Proteomes" id="UP000321129">
    <property type="component" value="Unassembled WGS sequence"/>
</dbReference>